<feature type="domain" description="Ig-like" evidence="4">
    <location>
        <begin position="189"/>
        <end position="275"/>
    </location>
</feature>
<dbReference type="InterPro" id="IPR050488">
    <property type="entry name" value="Ig_Fc_receptor"/>
</dbReference>
<dbReference type="Pfam" id="PF07679">
    <property type="entry name" value="I-set"/>
    <property type="match status" value="1"/>
</dbReference>
<dbReference type="Pfam" id="PF13927">
    <property type="entry name" value="Ig_3"/>
    <property type="match status" value="1"/>
</dbReference>
<dbReference type="Gene3D" id="2.60.40.10">
    <property type="entry name" value="Immunoglobulins"/>
    <property type="match status" value="3"/>
</dbReference>
<dbReference type="GO" id="GO:0004888">
    <property type="term" value="F:transmembrane signaling receptor activity"/>
    <property type="evidence" value="ECO:0007669"/>
    <property type="project" value="TreeGrafter"/>
</dbReference>
<dbReference type="GO" id="GO:0007166">
    <property type="term" value="P:cell surface receptor signaling pathway"/>
    <property type="evidence" value="ECO:0007669"/>
    <property type="project" value="TreeGrafter"/>
</dbReference>
<proteinExistence type="predicted"/>
<evidence type="ECO:0000256" key="2">
    <source>
        <dbReference type="ARBA" id="ARBA00023157"/>
    </source>
</evidence>
<dbReference type="PANTHER" id="PTHR11481:SF64">
    <property type="entry name" value="FC RECEPTOR-LIKE PROTEIN 4"/>
    <property type="match status" value="1"/>
</dbReference>
<dbReference type="EMBL" id="WKFB01000168">
    <property type="protein sequence ID" value="KAF6733116.1"/>
    <property type="molecule type" value="Genomic_DNA"/>
</dbReference>
<dbReference type="SUPFAM" id="SSF48726">
    <property type="entry name" value="Immunoglobulin"/>
    <property type="match status" value="2"/>
</dbReference>
<dbReference type="PANTHER" id="PTHR11481">
    <property type="entry name" value="IMMUNOGLOBULIN FC RECEPTOR"/>
    <property type="match status" value="1"/>
</dbReference>
<organism evidence="5 6">
    <name type="scientific">Oryzias melastigma</name>
    <name type="common">Marine medaka</name>
    <dbReference type="NCBI Taxonomy" id="30732"/>
    <lineage>
        <taxon>Eukaryota</taxon>
        <taxon>Metazoa</taxon>
        <taxon>Chordata</taxon>
        <taxon>Craniata</taxon>
        <taxon>Vertebrata</taxon>
        <taxon>Euteleostomi</taxon>
        <taxon>Actinopterygii</taxon>
        <taxon>Neopterygii</taxon>
        <taxon>Teleostei</taxon>
        <taxon>Neoteleostei</taxon>
        <taxon>Acanthomorphata</taxon>
        <taxon>Ovalentaria</taxon>
        <taxon>Atherinomorphae</taxon>
        <taxon>Beloniformes</taxon>
        <taxon>Adrianichthyidae</taxon>
        <taxon>Oryziinae</taxon>
        <taxon>Oryzias</taxon>
    </lineage>
</organism>
<evidence type="ECO:0000313" key="5">
    <source>
        <dbReference type="EMBL" id="KAF6733116.1"/>
    </source>
</evidence>
<accession>A0A834FFL3</accession>
<dbReference type="InterPro" id="IPR007110">
    <property type="entry name" value="Ig-like_dom"/>
</dbReference>
<dbReference type="Proteomes" id="UP000646548">
    <property type="component" value="Unassembled WGS sequence"/>
</dbReference>
<feature type="transmembrane region" description="Helical" evidence="3">
    <location>
        <begin position="283"/>
        <end position="304"/>
    </location>
</feature>
<dbReference type="GO" id="GO:0006955">
    <property type="term" value="P:immune response"/>
    <property type="evidence" value="ECO:0007669"/>
    <property type="project" value="TreeGrafter"/>
</dbReference>
<evidence type="ECO:0000313" key="6">
    <source>
        <dbReference type="Proteomes" id="UP000646548"/>
    </source>
</evidence>
<dbReference type="SMART" id="SM00408">
    <property type="entry name" value="IGc2"/>
    <property type="match status" value="2"/>
</dbReference>
<feature type="domain" description="Ig-like" evidence="4">
    <location>
        <begin position="1"/>
        <end position="79"/>
    </location>
</feature>
<protein>
    <submittedName>
        <fullName evidence="5">Peroxidasin-like</fullName>
    </submittedName>
</protein>
<evidence type="ECO:0000256" key="1">
    <source>
        <dbReference type="ARBA" id="ARBA00022729"/>
    </source>
</evidence>
<gene>
    <name evidence="5" type="ORF">FQA47_009882</name>
</gene>
<dbReference type="InterPro" id="IPR013783">
    <property type="entry name" value="Ig-like_fold"/>
</dbReference>
<evidence type="ECO:0000256" key="3">
    <source>
        <dbReference type="SAM" id="Phobius"/>
    </source>
</evidence>
<reference evidence="5" key="1">
    <citation type="journal article" name="BMC Genomics">
        <title>Long-read sequencing and de novo genome assembly of marine medaka (Oryzias melastigma).</title>
        <authorList>
            <person name="Liang P."/>
            <person name="Saqib H.S.A."/>
            <person name="Ni X."/>
            <person name="Shen Y."/>
        </authorList>
    </citation>
    <scope>NUCLEOTIDE SEQUENCE</scope>
    <source>
        <strain evidence="5">Bigg-433</strain>
    </source>
</reference>
<dbReference type="InterPro" id="IPR013098">
    <property type="entry name" value="Ig_I-set"/>
</dbReference>
<comment type="caution">
    <text evidence="5">The sequence shown here is derived from an EMBL/GenBank/DDBJ whole genome shotgun (WGS) entry which is preliminary data.</text>
</comment>
<keyword evidence="1" id="KW-0732">Signal</keyword>
<dbReference type="InterPro" id="IPR003598">
    <property type="entry name" value="Ig_sub2"/>
</dbReference>
<evidence type="ECO:0000259" key="4">
    <source>
        <dbReference type="PROSITE" id="PS50835"/>
    </source>
</evidence>
<sequence length="360" mass="39736">MWPPGSEVYIGESVFLHCRMASNSSFGWTYLWYRDTPHTASTPNLRHSVSGDSYSITAVKEEDAGSYWCKAEQPESNVTAEGQVELKVSEEAPPSLTLTPNTRHIFKGENLSVQCPTSPTGWELKHLPAVHPNSTTVNQRTPCPPPGGAVCTEKSGVWLLTASSGSSGLYWCEGAGGRSNAVNITVTYGSILLKTPALPVPEGGEVVLFCQFRTENQTQATFFRDGIEIGTFNSSSLDGAVTLTIGEVKITDEGSYKCSCSDRKMESPESWLSVSPDRGSWKWFAVSSIIVLLFLIPLIVWIIYRKRQQMVFCRSCWPLTKGVVPSVPLPETKQDVTEVQWDLSWMEMTTLMDKQIYPGS</sequence>
<dbReference type="InterPro" id="IPR003599">
    <property type="entry name" value="Ig_sub"/>
</dbReference>
<keyword evidence="2" id="KW-1015">Disulfide bond</keyword>
<keyword evidence="3" id="KW-0472">Membrane</keyword>
<keyword evidence="3" id="KW-1133">Transmembrane helix</keyword>
<dbReference type="GO" id="GO:0009897">
    <property type="term" value="C:external side of plasma membrane"/>
    <property type="evidence" value="ECO:0007669"/>
    <property type="project" value="TreeGrafter"/>
</dbReference>
<dbReference type="PROSITE" id="PS50835">
    <property type="entry name" value="IG_LIKE"/>
    <property type="match status" value="2"/>
</dbReference>
<dbReference type="AlphaFoldDB" id="A0A834FFL3"/>
<name>A0A834FFL3_ORYME</name>
<dbReference type="InterPro" id="IPR036179">
    <property type="entry name" value="Ig-like_dom_sf"/>
</dbReference>
<dbReference type="SMART" id="SM00409">
    <property type="entry name" value="IG"/>
    <property type="match status" value="3"/>
</dbReference>
<keyword evidence="3" id="KW-0812">Transmembrane</keyword>